<dbReference type="Gene3D" id="3.60.20.10">
    <property type="entry name" value="Glutamine Phosphoribosylpyrophosphate, subunit 1, domain 1"/>
    <property type="match status" value="1"/>
</dbReference>
<dbReference type="GO" id="GO:0019676">
    <property type="term" value="P:ammonia assimilation cycle"/>
    <property type="evidence" value="ECO:0007669"/>
    <property type="project" value="TreeGrafter"/>
</dbReference>
<comment type="pathway">
    <text evidence="16">Amino-acid biosynthesis.</text>
</comment>
<dbReference type="Pfam" id="PF00310">
    <property type="entry name" value="GATase_2"/>
    <property type="match status" value="1"/>
</dbReference>
<evidence type="ECO:0000256" key="13">
    <source>
        <dbReference type="ARBA" id="ARBA00023014"/>
    </source>
</evidence>
<dbReference type="InterPro" id="IPR029055">
    <property type="entry name" value="Ntn_hydrolases_N"/>
</dbReference>
<evidence type="ECO:0000259" key="17">
    <source>
        <dbReference type="PROSITE" id="PS51278"/>
    </source>
</evidence>
<feature type="domain" description="Glutamine amidotransferase type-2" evidence="17">
    <location>
        <begin position="50"/>
        <end position="452"/>
    </location>
</feature>
<dbReference type="PANTHER" id="PTHR11938">
    <property type="entry name" value="FAD NADPH DEHYDROGENASE/OXIDOREDUCTASE"/>
    <property type="match status" value="1"/>
</dbReference>
<comment type="cofactor">
    <cofactor evidence="2">
        <name>[3Fe-4S] cluster</name>
        <dbReference type="ChEBI" id="CHEBI:21137"/>
    </cofactor>
</comment>
<dbReference type="InterPro" id="IPR050711">
    <property type="entry name" value="ET-N_metabolism_enzyme"/>
</dbReference>
<evidence type="ECO:0000313" key="18">
    <source>
        <dbReference type="EMBL" id="SUZ96145.1"/>
    </source>
</evidence>
<dbReference type="EMBL" id="UINC01002387">
    <property type="protein sequence ID" value="SUZ96145.1"/>
    <property type="molecule type" value="Genomic_DNA"/>
</dbReference>
<dbReference type="GO" id="GO:0046872">
    <property type="term" value="F:metal ion binding"/>
    <property type="evidence" value="ECO:0007669"/>
    <property type="project" value="UniProtKB-KW"/>
</dbReference>
<dbReference type="Pfam" id="PF04898">
    <property type="entry name" value="Glu_syn_central"/>
    <property type="match status" value="1"/>
</dbReference>
<dbReference type="CDD" id="cd00713">
    <property type="entry name" value="GltS"/>
    <property type="match status" value="1"/>
</dbReference>
<keyword evidence="12" id="KW-0408">Iron</keyword>
<dbReference type="Pfam" id="PF01645">
    <property type="entry name" value="Glu_synthase"/>
    <property type="match status" value="1"/>
</dbReference>
<reference evidence="18" key="1">
    <citation type="submission" date="2018-05" db="EMBL/GenBank/DDBJ databases">
        <authorList>
            <person name="Lanie J.A."/>
            <person name="Ng W.-L."/>
            <person name="Kazmierczak K.M."/>
            <person name="Andrzejewski T.M."/>
            <person name="Davidsen T.M."/>
            <person name="Wayne K.J."/>
            <person name="Tettelin H."/>
            <person name="Glass J.I."/>
            <person name="Rusch D."/>
            <person name="Podicherti R."/>
            <person name="Tsui H.-C.T."/>
            <person name="Winkler M.E."/>
        </authorList>
    </citation>
    <scope>NUCLEOTIDE SEQUENCE</scope>
</reference>
<dbReference type="GO" id="GO:0051538">
    <property type="term" value="F:3 iron, 4 sulfur cluster binding"/>
    <property type="evidence" value="ECO:0007669"/>
    <property type="project" value="UniProtKB-KW"/>
</dbReference>
<evidence type="ECO:0000256" key="10">
    <source>
        <dbReference type="ARBA" id="ARBA00022962"/>
    </source>
</evidence>
<evidence type="ECO:0000256" key="4">
    <source>
        <dbReference type="ARBA" id="ARBA00009716"/>
    </source>
</evidence>
<evidence type="ECO:0000256" key="2">
    <source>
        <dbReference type="ARBA" id="ARBA00001927"/>
    </source>
</evidence>
<dbReference type="Pfam" id="PF01493">
    <property type="entry name" value="GXGXG"/>
    <property type="match status" value="1"/>
</dbReference>
<comment type="similarity">
    <text evidence="4">Belongs to the glutamate synthase family.</text>
</comment>
<dbReference type="InterPro" id="IPR002489">
    <property type="entry name" value="Glu_synth_asu_C"/>
</dbReference>
<keyword evidence="7" id="KW-0288">FMN</keyword>
<evidence type="ECO:0000256" key="14">
    <source>
        <dbReference type="ARBA" id="ARBA00023164"/>
    </source>
</evidence>
<dbReference type="FunFam" id="2.160.20.60:FF:000001">
    <property type="entry name" value="Glutamate synthase, large subunit"/>
    <property type="match status" value="1"/>
</dbReference>
<organism evidence="18">
    <name type="scientific">marine metagenome</name>
    <dbReference type="NCBI Taxonomy" id="408172"/>
    <lineage>
        <taxon>unclassified sequences</taxon>
        <taxon>metagenomes</taxon>
        <taxon>ecological metagenomes</taxon>
    </lineage>
</organism>
<keyword evidence="8" id="KW-0479">Metal-binding</keyword>
<sequence>MTLFPEHQRERIQEFTRGFLHSHKPSRINMYFRPKEQIGLYDSAFEKDSCGVGFVAHIEGKPSRGIVTDAAIVLGNMDHREARGAEQNTGDGAGILTGMPDLFFRRIALEVFNSELPEAGKFAVGVLFLPKDEAQRRQCKNTIEKFCNVENQKIIGWRILPVKPSESDIGLSALATMPHLEQLFIAAEDNIDQEEFERKLYVIRKRASNVLRRDPKIDKEDLFYICSLSSKTIVYKGMLTCKQLFTYFPDLQDDDYRSHMAMVHSRFSTNTFPSWDRAMPNRCMSHNGEINTIKGNINWMRAREGSLSSDLYGDSISKLFPVIEANCSDSGNFDNVLEFLSLTGRSLQEAILMMIPEAWQNKRNIDPSRKAFYEYQSTIMEPWDGPASITFTNGDLIGAVLDRNGLRPSRYYVTTDQRVIMASEAGVLPIENKNIAYKGRLEPGKIFMLDFKQGKLLSDEKVKNPLIHSQPYQDWVENHRLNLSEITSQDQFKPYPEIELLARMRSFGYTAETLEFMLIPMVHDLRDPLGSMGDDSALAVLSDKPRMLYDYFKQLFAQVSNPAIDSIREKIIMSLKCYIGPEQNLLTVTKRHAKRLLIENPIITNAELAGIKNLDYRGWKTEVIDITFDISPDSTENLEQRLDIICQQAEQAIVNKSSLIVLSDRASNQNRAAISSLMACGAVHHHLVNIAQRTQIGIVLETGEAREVHHFCTLFGYGADAINPYLAYEALIQARNEGYIKHSHHHRGPDNRIPLTNDKAVVDAYRQASVKGILKVMGKMGISTLQSYKGAQIFEAVGLGKEVIEKCFQGTASRISGIGFSVLEEEIARRHRLGWPQANQTVSQVLPNPGNFHWRNSGEKHAWDPENVWSLQYASRINDVNVYEKFSERANAQNEESYTLRGLLSFKTNTRPLDVKKVEPASEIVKRFCTGAMSFGSISAETHETLAIAMNRIGGKSNSGEGGEDPERYTLLPNGDSKSSAIKQIASGRFGVTAAYIANAKQLQIKIAQGAKPGEGGELPGRKVDHKIASIRYSTPGVGLISPPPHHDIYSIEDLSQLIFDLKNANPDAEVSVKLVSEVGVGTIAAGVTKAHADHIVISGEVGGTGASPLTSIKNAGLPWELGIAETHQTLVLNNLRSRVKLQTDGGIKTGRDVVIAGLLGAEEIGFSTAPLIVLGCIMMRKCHLNTCPVGIATQDPLLREKFTGQPEHVINYLFMVAEEARAIMANLGFQTFDELIGRVDVLEANAAIDHWKADGLDLSPLLTPATELRDNVDIRQTIQQEHGIERVLDHLLIEKCSQTLKSKEQTSIDLPIVNTNRTTGAMLSHEVVKRWGEDGLADGTIKINFEGSAGQSFGAFLATGIRLKLTGDSNDYLGKGLSGGRIVVVPPEDRIFKAEDNILIGNVALYGATSGSAFFRGRAAERFCVRNSGAKAVVEGIGDHGCEYMTGGRVVVLGDTGINFAAGMSGGIAYVFDQYQDFVPKCNPAMVELEAVEDEARIAELFRLIKMHLRYTGSDVAQSVLDDWPDILTKFFQVMPIDYKRVLVERTEHNEEIESIFDTK</sequence>
<evidence type="ECO:0000256" key="6">
    <source>
        <dbReference type="ARBA" id="ARBA00022630"/>
    </source>
</evidence>
<evidence type="ECO:0000256" key="7">
    <source>
        <dbReference type="ARBA" id="ARBA00022643"/>
    </source>
</evidence>
<dbReference type="InterPro" id="IPR017932">
    <property type="entry name" value="GATase_2_dom"/>
</dbReference>
<gene>
    <name evidence="18" type="ORF">METZ01_LOCUS48999</name>
</gene>
<dbReference type="Gene3D" id="2.160.20.60">
    <property type="entry name" value="Glutamate synthase, alpha subunit, C-terminal domain"/>
    <property type="match status" value="1"/>
</dbReference>
<keyword evidence="13" id="KW-0411">Iron-sulfur</keyword>
<dbReference type="Gene3D" id="3.20.20.70">
    <property type="entry name" value="Aldolase class I"/>
    <property type="match status" value="2"/>
</dbReference>
<dbReference type="InterPro" id="IPR036485">
    <property type="entry name" value="Glu_synth_asu_C_sf"/>
</dbReference>
<dbReference type="FunFam" id="3.60.20.10:FF:000001">
    <property type="entry name" value="Glutamate synthase, large subunit"/>
    <property type="match status" value="1"/>
</dbReference>
<evidence type="ECO:0000256" key="12">
    <source>
        <dbReference type="ARBA" id="ARBA00023004"/>
    </source>
</evidence>
<comment type="cofactor">
    <cofactor evidence="1">
        <name>FMN</name>
        <dbReference type="ChEBI" id="CHEBI:58210"/>
    </cofactor>
</comment>
<dbReference type="InterPro" id="IPR006982">
    <property type="entry name" value="Glu_synth_centr_N"/>
</dbReference>
<keyword evidence="9" id="KW-0274">FAD</keyword>
<evidence type="ECO:0000256" key="5">
    <source>
        <dbReference type="ARBA" id="ARBA00022605"/>
    </source>
</evidence>
<keyword evidence="5" id="KW-0028">Amino-acid biosynthesis</keyword>
<dbReference type="SUPFAM" id="SSF69336">
    <property type="entry name" value="Alpha subunit of glutamate synthase, C-terminal domain"/>
    <property type="match status" value="1"/>
</dbReference>
<dbReference type="NCBIfam" id="NF008730">
    <property type="entry name" value="PRK11750.1"/>
    <property type="match status" value="1"/>
</dbReference>
<dbReference type="InterPro" id="IPR002932">
    <property type="entry name" value="Glu_synthdom"/>
</dbReference>
<dbReference type="SUPFAM" id="SSF56235">
    <property type="entry name" value="N-terminal nucleophile aminohydrolases (Ntn hydrolases)"/>
    <property type="match status" value="1"/>
</dbReference>
<dbReference type="SUPFAM" id="SSF51395">
    <property type="entry name" value="FMN-linked oxidoreductases"/>
    <property type="match status" value="1"/>
</dbReference>
<evidence type="ECO:0000256" key="16">
    <source>
        <dbReference type="ARBA" id="ARBA00029440"/>
    </source>
</evidence>
<dbReference type="CDD" id="cd00982">
    <property type="entry name" value="gltB_C"/>
    <property type="match status" value="1"/>
</dbReference>
<keyword evidence="11" id="KW-0560">Oxidoreductase</keyword>
<dbReference type="GO" id="GO:0006537">
    <property type="term" value="P:glutamate biosynthetic process"/>
    <property type="evidence" value="ECO:0007669"/>
    <property type="project" value="UniProtKB-KW"/>
</dbReference>
<dbReference type="InterPro" id="IPR013785">
    <property type="entry name" value="Aldolase_TIM"/>
</dbReference>
<accession>A0A381RW93</accession>
<evidence type="ECO:0000256" key="11">
    <source>
        <dbReference type="ARBA" id="ARBA00023002"/>
    </source>
</evidence>
<dbReference type="FunFam" id="3.20.20.70:FF:000314">
    <property type="entry name" value="Uncharacterized protein, isoform E"/>
    <property type="match status" value="1"/>
</dbReference>
<evidence type="ECO:0000256" key="1">
    <source>
        <dbReference type="ARBA" id="ARBA00001917"/>
    </source>
</evidence>
<protein>
    <recommendedName>
        <fullName evidence="17">Glutamine amidotransferase type-2 domain-containing protein</fullName>
    </recommendedName>
</protein>
<dbReference type="CDD" id="cd02808">
    <property type="entry name" value="GltS_FMN"/>
    <property type="match status" value="1"/>
</dbReference>
<dbReference type="PANTHER" id="PTHR11938:SF133">
    <property type="entry name" value="GLUTAMATE SYNTHASE (NADH)"/>
    <property type="match status" value="1"/>
</dbReference>
<keyword evidence="10" id="KW-0315">Glutamine amidotransferase</keyword>
<dbReference type="FunFam" id="3.20.20.70:FF:000031">
    <property type="entry name" value="Glutamate synthase 1 [NADH]"/>
    <property type="match status" value="1"/>
</dbReference>
<comment type="cofactor">
    <cofactor evidence="3">
        <name>FAD</name>
        <dbReference type="ChEBI" id="CHEBI:57692"/>
    </cofactor>
</comment>
<evidence type="ECO:0000256" key="9">
    <source>
        <dbReference type="ARBA" id="ARBA00022827"/>
    </source>
</evidence>
<name>A0A381RW93_9ZZZZ</name>
<dbReference type="PROSITE" id="PS51278">
    <property type="entry name" value="GATASE_TYPE_2"/>
    <property type="match status" value="1"/>
</dbReference>
<keyword evidence="14" id="KW-0314">Glutamate biosynthesis</keyword>
<proteinExistence type="inferred from homology"/>
<evidence type="ECO:0000256" key="3">
    <source>
        <dbReference type="ARBA" id="ARBA00001974"/>
    </source>
</evidence>
<keyword evidence="15" id="KW-0003">3Fe-4S</keyword>
<evidence type="ECO:0000256" key="15">
    <source>
        <dbReference type="ARBA" id="ARBA00023291"/>
    </source>
</evidence>
<keyword evidence="6" id="KW-0285">Flavoprotein</keyword>
<evidence type="ECO:0000256" key="8">
    <source>
        <dbReference type="ARBA" id="ARBA00022723"/>
    </source>
</evidence>
<dbReference type="GO" id="GO:0015930">
    <property type="term" value="F:glutamate synthase activity"/>
    <property type="evidence" value="ECO:0007669"/>
    <property type="project" value="InterPro"/>
</dbReference>